<dbReference type="GO" id="GO:0005509">
    <property type="term" value="F:calcium ion binding"/>
    <property type="evidence" value="ECO:0007669"/>
    <property type="project" value="InterPro"/>
</dbReference>
<sequence>MKLKELYRQGQIGRGKFVILIWGIQMTDFLATGGDDNFRGSAGVNDIVSYANAASAIRVDLRIATRQNTLGSGNDLFLSIENLIGSAFADEFFGGAEANWFQGGGGNDRLTGGAGADTLNGGDGNDILYSDHEDFTDGATGTARRVPTA</sequence>
<evidence type="ECO:0000313" key="2">
    <source>
        <dbReference type="Proteomes" id="UP000298714"/>
    </source>
</evidence>
<dbReference type="Proteomes" id="UP000298714">
    <property type="component" value="Chromosome"/>
</dbReference>
<reference evidence="2" key="1">
    <citation type="submission" date="2019-04" db="EMBL/GenBank/DDBJ databases">
        <title>Complete genome sequence of Sphingomonas sp. W1-2-3.</title>
        <authorList>
            <person name="Im W.T."/>
        </authorList>
    </citation>
    <scope>NUCLEOTIDE SEQUENCE [LARGE SCALE GENOMIC DNA]</scope>
    <source>
        <strain evidence="2">W1-2-3</strain>
    </source>
</reference>
<dbReference type="Pfam" id="PF00353">
    <property type="entry name" value="HemolysinCabind"/>
    <property type="match status" value="1"/>
</dbReference>
<gene>
    <name evidence="1" type="ORF">E6W36_15155</name>
</gene>
<name>A0A4D7CBX6_9SPHN</name>
<dbReference type="InterPro" id="IPR018511">
    <property type="entry name" value="Hemolysin-typ_Ca-bd_CS"/>
</dbReference>
<dbReference type="PRINTS" id="PR00313">
    <property type="entry name" value="CABNDNGRPT"/>
</dbReference>
<evidence type="ECO:0008006" key="3">
    <source>
        <dbReference type="Google" id="ProtNLM"/>
    </source>
</evidence>
<dbReference type="RefSeq" id="WP_246047831.1">
    <property type="nucleotide sequence ID" value="NZ_CP039704.1"/>
</dbReference>
<dbReference type="EMBL" id="CP039704">
    <property type="protein sequence ID" value="QCI80366.1"/>
    <property type="molecule type" value="Genomic_DNA"/>
</dbReference>
<keyword evidence="2" id="KW-1185">Reference proteome</keyword>
<evidence type="ECO:0000313" key="1">
    <source>
        <dbReference type="EMBL" id="QCI80366.1"/>
    </source>
</evidence>
<organism evidence="1 2">
    <name type="scientific">Hankyongella ginsenosidimutans</name>
    <dbReference type="NCBI Taxonomy" id="1763828"/>
    <lineage>
        <taxon>Bacteria</taxon>
        <taxon>Pseudomonadati</taxon>
        <taxon>Pseudomonadota</taxon>
        <taxon>Alphaproteobacteria</taxon>
        <taxon>Sphingomonadales</taxon>
        <taxon>Sphingomonadaceae</taxon>
        <taxon>Hankyongella</taxon>
    </lineage>
</organism>
<dbReference type="KEGG" id="hgn:E6W36_15155"/>
<dbReference type="PROSITE" id="PS00330">
    <property type="entry name" value="HEMOLYSIN_CALCIUM"/>
    <property type="match status" value="1"/>
</dbReference>
<accession>A0A4D7CBX6</accession>
<dbReference type="InterPro" id="IPR011049">
    <property type="entry name" value="Serralysin-like_metalloprot_C"/>
</dbReference>
<dbReference type="SUPFAM" id="SSF51120">
    <property type="entry name" value="beta-Roll"/>
    <property type="match status" value="1"/>
</dbReference>
<dbReference type="InterPro" id="IPR001343">
    <property type="entry name" value="Hemolysn_Ca-bd"/>
</dbReference>
<protein>
    <recommendedName>
        <fullName evidence="3">Calcium-binding protein</fullName>
    </recommendedName>
</protein>
<dbReference type="Gene3D" id="2.150.10.10">
    <property type="entry name" value="Serralysin-like metalloprotease, C-terminal"/>
    <property type="match status" value="1"/>
</dbReference>
<proteinExistence type="predicted"/>
<dbReference type="AlphaFoldDB" id="A0A4D7CBX6"/>